<keyword evidence="2" id="KW-1185">Reference proteome</keyword>
<sequence>MSWFNRVGQGSYHQQQPTGFTSTNIPGNTGSPVGPAAGLVTQNPSGGAVFASPSPLHLPSAPHRGAASPLSLENLSRASQSAGQLREPEPISYVILQEQRCVLSWFQNWTSAQKERFLNDLLGKAVPGKVCTLLDSLSSLQVKDKLPNIFECQLHLWTQWFESWGEDERNHFLHMLEEQDSVFVAQFYMSVAGTAGRD</sequence>
<dbReference type="Pfam" id="PF14969">
    <property type="entry name" value="DUF4508"/>
    <property type="match status" value="1"/>
</dbReference>
<dbReference type="InterPro" id="IPR028019">
    <property type="entry name" value="DUF4508"/>
</dbReference>
<dbReference type="FunCoup" id="A0A2I4AIK0">
    <property type="interactions" value="699"/>
</dbReference>
<evidence type="ECO:0000256" key="1">
    <source>
        <dbReference type="SAM" id="MobiDB-lite"/>
    </source>
</evidence>
<dbReference type="CTD" id="102309546"/>
<feature type="region of interest" description="Disordered" evidence="1">
    <location>
        <begin position="1"/>
        <end position="40"/>
    </location>
</feature>
<evidence type="ECO:0000313" key="2">
    <source>
        <dbReference type="Proteomes" id="UP000192220"/>
    </source>
</evidence>
<dbReference type="STRING" id="52670.A0A2I4AIK0"/>
<dbReference type="OrthoDB" id="6514241at2759"/>
<dbReference type="RefSeq" id="XP_013855304.1">
    <property type="nucleotide sequence ID" value="XM_013999850.1"/>
</dbReference>
<dbReference type="InParanoid" id="A0A2I4AIK0"/>
<dbReference type="PANTHER" id="PTHR16260:SF3">
    <property type="entry name" value="CHROMOSOME 14 OPEN READING FRAME 119-LIKE-RELATED"/>
    <property type="match status" value="1"/>
</dbReference>
<reference evidence="3" key="1">
    <citation type="submission" date="2025-08" db="UniProtKB">
        <authorList>
            <consortium name="RefSeq"/>
        </authorList>
    </citation>
    <scope>IDENTIFICATION</scope>
    <source>
        <strain evidence="3">Quisiro</strain>
        <tissue evidence="3">Liver</tissue>
    </source>
</reference>
<dbReference type="Proteomes" id="UP000192220">
    <property type="component" value="Unplaced"/>
</dbReference>
<dbReference type="PANTHER" id="PTHR16260">
    <property type="entry name" value="SIMILAR TO 1700123O20RIK PROTEIN"/>
    <property type="match status" value="1"/>
</dbReference>
<gene>
    <name evidence="3" type="primary">cunh14orf119</name>
</gene>
<name>A0A2I4AIK0_AUSLI</name>
<dbReference type="KEGG" id="alim:106511101"/>
<proteinExistence type="predicted"/>
<evidence type="ECO:0000313" key="3">
    <source>
        <dbReference type="RefSeq" id="XP_013855304.1"/>
    </source>
</evidence>
<organism evidence="2 3">
    <name type="scientific">Austrofundulus limnaeus</name>
    <name type="common">Annual killifish</name>
    <dbReference type="NCBI Taxonomy" id="52670"/>
    <lineage>
        <taxon>Eukaryota</taxon>
        <taxon>Metazoa</taxon>
        <taxon>Chordata</taxon>
        <taxon>Craniata</taxon>
        <taxon>Vertebrata</taxon>
        <taxon>Euteleostomi</taxon>
        <taxon>Actinopterygii</taxon>
        <taxon>Neopterygii</taxon>
        <taxon>Teleostei</taxon>
        <taxon>Neoteleostei</taxon>
        <taxon>Acanthomorphata</taxon>
        <taxon>Ovalentaria</taxon>
        <taxon>Atherinomorphae</taxon>
        <taxon>Cyprinodontiformes</taxon>
        <taxon>Rivulidae</taxon>
        <taxon>Austrofundulus</taxon>
    </lineage>
</organism>
<protein>
    <submittedName>
        <fullName evidence="3">Uncharacterized protein C14orf119 homolog</fullName>
    </submittedName>
</protein>
<dbReference type="AlphaFoldDB" id="A0A2I4AIK0"/>
<accession>A0A2I4AIK0</accession>
<feature type="compositionally biased region" description="Polar residues" evidence="1">
    <location>
        <begin position="11"/>
        <end position="31"/>
    </location>
</feature>